<evidence type="ECO:0000256" key="1">
    <source>
        <dbReference type="SAM" id="MobiDB-lite"/>
    </source>
</evidence>
<reference evidence="3 4" key="1">
    <citation type="submission" date="2020-07" db="EMBL/GenBank/DDBJ databases">
        <title>Sequencing the genomes of 1000 actinobacteria strains.</title>
        <authorList>
            <person name="Klenk H.-P."/>
        </authorList>
    </citation>
    <scope>NUCLEOTIDE SEQUENCE [LARGE SCALE GENOMIC DNA]</scope>
    <source>
        <strain evidence="3 4">DSM 104001</strain>
    </source>
</reference>
<proteinExistence type="predicted"/>
<gene>
    <name evidence="3" type="ORF">GGQ55_001958</name>
</gene>
<feature type="compositionally biased region" description="Low complexity" evidence="1">
    <location>
        <begin position="61"/>
        <end position="90"/>
    </location>
</feature>
<keyword evidence="4" id="KW-1185">Reference proteome</keyword>
<keyword evidence="2" id="KW-1133">Transmembrane helix</keyword>
<dbReference type="EMBL" id="JACBZT010000001">
    <property type="protein sequence ID" value="NYJ05680.1"/>
    <property type="molecule type" value="Genomic_DNA"/>
</dbReference>
<sequence length="295" mass="30243">MNDLSTRLHDLADDLAGPAPAVSASDAVARYRHRRRTRAGLIAVTAAVAVIAVGVPAVGSSLSSAPAAPATPAPATTAAPTTSSPIPTSAPEEKSPIASSAADDAAHLQELAALQAVAAQLTTPVTLTSPTAWDQWLPAGKPYPGSSTEEEMSTCPRLATGLSAALGQKMSYWIGTLPNGPMGCEWVPVPLSYDGPYDYAYLLSVGFLGDGTAPDGVAAYEHQGQPCPTVPLPAVDPQAVLTRCDTGTGTELQLTLPDARGKGTWVLDAQARTEAPHTATEALKALVQGVVQNYS</sequence>
<protein>
    <submittedName>
        <fullName evidence="3">Uncharacterized protein</fullName>
    </submittedName>
</protein>
<evidence type="ECO:0000313" key="4">
    <source>
        <dbReference type="Proteomes" id="UP000541969"/>
    </source>
</evidence>
<evidence type="ECO:0000313" key="3">
    <source>
        <dbReference type="EMBL" id="NYJ05680.1"/>
    </source>
</evidence>
<organism evidence="3 4">
    <name type="scientific">Petropleomorpha daqingensis</name>
    <dbReference type="NCBI Taxonomy" id="2026353"/>
    <lineage>
        <taxon>Bacteria</taxon>
        <taxon>Bacillati</taxon>
        <taxon>Actinomycetota</taxon>
        <taxon>Actinomycetes</taxon>
        <taxon>Geodermatophilales</taxon>
        <taxon>Geodermatophilaceae</taxon>
        <taxon>Petropleomorpha</taxon>
    </lineage>
</organism>
<keyword evidence="2" id="KW-0472">Membrane</keyword>
<name>A0A853CCS4_9ACTN</name>
<dbReference type="Proteomes" id="UP000541969">
    <property type="component" value="Unassembled WGS sequence"/>
</dbReference>
<evidence type="ECO:0000256" key="2">
    <source>
        <dbReference type="SAM" id="Phobius"/>
    </source>
</evidence>
<dbReference type="AlphaFoldDB" id="A0A853CCS4"/>
<keyword evidence="2" id="KW-0812">Transmembrane</keyword>
<comment type="caution">
    <text evidence="3">The sequence shown here is derived from an EMBL/GenBank/DDBJ whole genome shotgun (WGS) entry which is preliminary data.</text>
</comment>
<feature type="region of interest" description="Disordered" evidence="1">
    <location>
        <begin position="61"/>
        <end position="101"/>
    </location>
</feature>
<dbReference type="RefSeq" id="WP_179716298.1">
    <property type="nucleotide sequence ID" value="NZ_JACBZT010000001.1"/>
</dbReference>
<accession>A0A853CCS4</accession>
<feature type="transmembrane region" description="Helical" evidence="2">
    <location>
        <begin position="39"/>
        <end position="59"/>
    </location>
</feature>